<sequence length="230" mass="24758">MKRIFVSLLSISFGLFLFAQEGQENMNKETRIIKDFNKLKVTKGINVTLIKGDEPKAEINIVNAPTSDVIIENDQNELTVKMRTKVYQDVKVQVYLTYTDIRSISVGSGGNVDNEGVLTAKLLTLDAGLDGVINLNVEVDALEATVSASRIALEGYSKTIEVKASTGGKFQGERLEAEKAYIAANTGGIVSVNVSGLLDAKASTGATVEYTGNPQKLNIKETLGGKVEKI</sequence>
<proteinExistence type="predicted"/>
<evidence type="ECO:0000313" key="4">
    <source>
        <dbReference type="Proteomes" id="UP000181976"/>
    </source>
</evidence>
<name>A0A1I2BV38_9BACT</name>
<accession>A0A1I2BV38</accession>
<dbReference type="OrthoDB" id="704821at2"/>
<evidence type="ECO:0000313" key="3">
    <source>
        <dbReference type="EMBL" id="SFE59855.1"/>
    </source>
</evidence>
<dbReference type="RefSeq" id="WP_010527824.1">
    <property type="nucleotide sequence ID" value="NZ_AFSL01000063.1"/>
</dbReference>
<evidence type="ECO:0000256" key="1">
    <source>
        <dbReference type="SAM" id="SignalP"/>
    </source>
</evidence>
<organism evidence="3 4">
    <name type="scientific">Thermophagus xiamenensis</name>
    <dbReference type="NCBI Taxonomy" id="385682"/>
    <lineage>
        <taxon>Bacteria</taxon>
        <taxon>Pseudomonadati</taxon>
        <taxon>Bacteroidota</taxon>
        <taxon>Bacteroidia</taxon>
        <taxon>Marinilabiliales</taxon>
        <taxon>Marinilabiliaceae</taxon>
        <taxon>Thermophagus</taxon>
    </lineage>
</organism>
<keyword evidence="4" id="KW-1185">Reference proteome</keyword>
<dbReference type="STRING" id="385682.SAMN05444380_11445"/>
<dbReference type="eggNOG" id="ENOG50330N3">
    <property type="taxonomic scope" value="Bacteria"/>
</dbReference>
<dbReference type="Pfam" id="PF10988">
    <property type="entry name" value="DUF2807"/>
    <property type="match status" value="1"/>
</dbReference>
<feature type="signal peptide" evidence="1">
    <location>
        <begin position="1"/>
        <end position="19"/>
    </location>
</feature>
<dbReference type="EMBL" id="FONA01000014">
    <property type="protein sequence ID" value="SFE59855.1"/>
    <property type="molecule type" value="Genomic_DNA"/>
</dbReference>
<dbReference type="InParanoid" id="A0A1I2BV38"/>
<gene>
    <name evidence="3" type="ORF">SAMN05444380_11445</name>
</gene>
<keyword evidence="1" id="KW-0732">Signal</keyword>
<dbReference type="Gene3D" id="2.160.20.120">
    <property type="match status" value="1"/>
</dbReference>
<dbReference type="Proteomes" id="UP000181976">
    <property type="component" value="Unassembled WGS sequence"/>
</dbReference>
<dbReference type="AlphaFoldDB" id="A0A1I2BV38"/>
<reference evidence="3 4" key="1">
    <citation type="submission" date="2016-10" db="EMBL/GenBank/DDBJ databases">
        <authorList>
            <person name="de Groot N.N."/>
        </authorList>
    </citation>
    <scope>NUCLEOTIDE SEQUENCE [LARGE SCALE GENOMIC DNA]</scope>
    <source>
        <strain evidence="3 4">DSM 19012</strain>
    </source>
</reference>
<dbReference type="InterPro" id="IPR021255">
    <property type="entry name" value="DUF2807"/>
</dbReference>
<feature type="domain" description="Putative auto-transporter adhesin head GIN" evidence="2">
    <location>
        <begin position="35"/>
        <end position="214"/>
    </location>
</feature>
<protein>
    <submittedName>
        <fullName evidence="3">Putative auto-transporter adhesin, head GIN domain</fullName>
    </submittedName>
</protein>
<evidence type="ECO:0000259" key="2">
    <source>
        <dbReference type="Pfam" id="PF10988"/>
    </source>
</evidence>
<feature type="chain" id="PRO_5010336776" evidence="1">
    <location>
        <begin position="20"/>
        <end position="230"/>
    </location>
</feature>